<dbReference type="RefSeq" id="WP_023049699.1">
    <property type="nucleotide sequence ID" value="NZ_CP173062.2"/>
</dbReference>
<dbReference type="eggNOG" id="COG1683">
    <property type="taxonomic scope" value="Bacteria"/>
</dbReference>
<comment type="caution">
    <text evidence="1">The sequence shown here is derived from an EMBL/GenBank/DDBJ whole genome shotgun (WGS) entry which is preliminary data.</text>
</comment>
<dbReference type="Pfam" id="PF04463">
    <property type="entry name" value="2-thiour_desulf"/>
    <property type="match status" value="1"/>
</dbReference>
<dbReference type="EMBL" id="AXZF01000005">
    <property type="protein sequence ID" value="ERT69947.1"/>
    <property type="molecule type" value="Genomic_DNA"/>
</dbReference>
<proteinExistence type="predicted"/>
<name>U7VDZ4_9FUSO</name>
<dbReference type="InterPro" id="IPR007553">
    <property type="entry name" value="2-thiour_desulf"/>
</dbReference>
<reference evidence="1 2" key="1">
    <citation type="submission" date="2013-08" db="EMBL/GenBank/DDBJ databases">
        <authorList>
            <person name="Weinstock G."/>
            <person name="Sodergren E."/>
            <person name="Wylie T."/>
            <person name="Fulton L."/>
            <person name="Fulton R."/>
            <person name="Fronick C."/>
            <person name="O'Laughlin M."/>
            <person name="Godfrey J."/>
            <person name="Miner T."/>
            <person name="Herter B."/>
            <person name="Appelbaum E."/>
            <person name="Cordes M."/>
            <person name="Lek S."/>
            <person name="Wollam A."/>
            <person name="Pepin K.H."/>
            <person name="Palsikar V.B."/>
            <person name="Mitreva M."/>
            <person name="Wilson R.K."/>
        </authorList>
    </citation>
    <scope>NUCLEOTIDE SEQUENCE [LARGE SCALE GENOMIC DNA]</scope>
    <source>
        <strain evidence="1 2">ATCC BAA-474</strain>
    </source>
</reference>
<gene>
    <name evidence="1" type="ORF">HMPREF0202_00150</name>
</gene>
<sequence>MENLLNRKLRLGIAACQFGSKVRYNGKGIDLTQSLGRDRGQFIWTPVCPEIMSGMGVPRPSIKLSGGNGFDFWNGKANIKNKEGENRNEMVRKGAIACLETLERANIDAYIFMEGSPSCGVYRTSLKNQRLGNPPGVFGALLLERNIFLISSIDLQSPIRWWDWKRRLVAFVWIKEQNINSIDILKEIWDKVKYVLYELHEEEATKIRDQIRLITNEKKDVSDETFTFLKNSILDLLRKPAELENIKKCLWTNYINLKEKENIEVEEIFEPHILRNMTHIAQELLGVEIEARKRNILFRSSPINYKPDR</sequence>
<dbReference type="HOGENOM" id="CLU_865739_0_0_0"/>
<accession>U7VDZ4</accession>
<dbReference type="Proteomes" id="UP000017081">
    <property type="component" value="Unassembled WGS sequence"/>
</dbReference>
<dbReference type="PANTHER" id="PTHR30087:SF1">
    <property type="entry name" value="HYPOTHETICAL CYTOSOLIC PROTEIN"/>
    <property type="match status" value="1"/>
</dbReference>
<keyword evidence="2" id="KW-1185">Reference proteome</keyword>
<dbReference type="PATRIC" id="fig|1319815.3.peg.144"/>
<evidence type="ECO:0000313" key="1">
    <source>
        <dbReference type="EMBL" id="ERT69947.1"/>
    </source>
</evidence>
<protein>
    <submittedName>
        <fullName evidence="1">Uncharacterized protein</fullName>
    </submittedName>
</protein>
<dbReference type="STRING" id="1319815.HMPREF0202_00150"/>
<dbReference type="PANTHER" id="PTHR30087">
    <property type="entry name" value="INNER MEMBRANE PROTEIN"/>
    <property type="match status" value="1"/>
</dbReference>
<dbReference type="AlphaFoldDB" id="U7VDZ4"/>
<evidence type="ECO:0000313" key="2">
    <source>
        <dbReference type="Proteomes" id="UP000017081"/>
    </source>
</evidence>
<organism evidence="1 2">
    <name type="scientific">Cetobacterium somerae ATCC BAA-474</name>
    <dbReference type="NCBI Taxonomy" id="1319815"/>
    <lineage>
        <taxon>Bacteria</taxon>
        <taxon>Fusobacteriati</taxon>
        <taxon>Fusobacteriota</taxon>
        <taxon>Fusobacteriia</taxon>
        <taxon>Fusobacteriales</taxon>
        <taxon>Fusobacteriaceae</taxon>
        <taxon>Cetobacterium</taxon>
    </lineage>
</organism>